<name>G7WG87_DESOD</name>
<dbReference type="GO" id="GO:0005886">
    <property type="term" value="C:plasma membrane"/>
    <property type="evidence" value="ECO:0007669"/>
    <property type="project" value="UniProtKB-SubCell"/>
</dbReference>
<dbReference type="GO" id="GO:0005524">
    <property type="term" value="F:ATP binding"/>
    <property type="evidence" value="ECO:0007669"/>
    <property type="project" value="UniProtKB-KW"/>
</dbReference>
<dbReference type="InterPro" id="IPR003660">
    <property type="entry name" value="HAMP_dom"/>
</dbReference>
<dbReference type="RefSeq" id="WP_014187621.1">
    <property type="nucleotide sequence ID" value="NC_016584.1"/>
</dbReference>
<keyword evidence="15" id="KW-1185">Reference proteome</keyword>
<evidence type="ECO:0000256" key="3">
    <source>
        <dbReference type="ARBA" id="ARBA00022553"/>
    </source>
</evidence>
<dbReference type="EMBL" id="CP003108">
    <property type="protein sequence ID" value="AET70819.1"/>
    <property type="molecule type" value="Genomic_DNA"/>
</dbReference>
<gene>
    <name evidence="14" type="ordered locus">Desor_5444</name>
</gene>
<evidence type="ECO:0000256" key="4">
    <source>
        <dbReference type="ARBA" id="ARBA00022679"/>
    </source>
</evidence>
<evidence type="ECO:0000313" key="15">
    <source>
        <dbReference type="Proteomes" id="UP000006346"/>
    </source>
</evidence>
<keyword evidence="4" id="KW-0808">Transferase</keyword>
<evidence type="ECO:0000256" key="5">
    <source>
        <dbReference type="ARBA" id="ARBA00022692"/>
    </source>
</evidence>
<accession>G7WG87</accession>
<dbReference type="Pfam" id="PF02743">
    <property type="entry name" value="dCache_1"/>
    <property type="match status" value="1"/>
</dbReference>
<dbReference type="KEGG" id="dor:Desor_5444"/>
<dbReference type="Gene3D" id="3.30.565.10">
    <property type="entry name" value="Histidine kinase-like ATPase, C-terminal domain"/>
    <property type="match status" value="1"/>
</dbReference>
<evidence type="ECO:0000256" key="2">
    <source>
        <dbReference type="ARBA" id="ARBA00022475"/>
    </source>
</evidence>
<dbReference type="STRING" id="768706.Desor_5444"/>
<dbReference type="Gene3D" id="3.30.450.20">
    <property type="entry name" value="PAS domain"/>
    <property type="match status" value="1"/>
</dbReference>
<dbReference type="InterPro" id="IPR010559">
    <property type="entry name" value="Sig_transdc_His_kin_internal"/>
</dbReference>
<dbReference type="InterPro" id="IPR003594">
    <property type="entry name" value="HATPase_dom"/>
</dbReference>
<keyword evidence="9 12" id="KW-1133">Transmembrane helix</keyword>
<evidence type="ECO:0000313" key="14">
    <source>
        <dbReference type="EMBL" id="AET70819.1"/>
    </source>
</evidence>
<dbReference type="eggNOG" id="COG2972">
    <property type="taxonomic scope" value="Bacteria"/>
</dbReference>
<dbReference type="PANTHER" id="PTHR34220:SF11">
    <property type="entry name" value="SENSOR PROTEIN KINASE HPTS"/>
    <property type="match status" value="1"/>
</dbReference>
<keyword evidence="10" id="KW-0902">Two-component regulatory system</keyword>
<dbReference type="Pfam" id="PF02518">
    <property type="entry name" value="HATPase_c"/>
    <property type="match status" value="1"/>
</dbReference>
<keyword evidence="5 12" id="KW-0812">Transmembrane</keyword>
<keyword evidence="6" id="KW-0547">Nucleotide-binding</keyword>
<dbReference type="Gene3D" id="1.10.287.130">
    <property type="match status" value="1"/>
</dbReference>
<evidence type="ECO:0000256" key="12">
    <source>
        <dbReference type="SAM" id="Phobius"/>
    </source>
</evidence>
<protein>
    <submittedName>
        <fullName evidence="14">Putative signal transduction protein with a C-terminal ATPase domain</fullName>
    </submittedName>
</protein>
<feature type="domain" description="HAMP" evidence="13">
    <location>
        <begin position="311"/>
        <end position="363"/>
    </location>
</feature>
<keyword evidence="7" id="KW-0418">Kinase</keyword>
<dbReference type="Proteomes" id="UP000006346">
    <property type="component" value="Chromosome"/>
</dbReference>
<dbReference type="PROSITE" id="PS50885">
    <property type="entry name" value="HAMP"/>
    <property type="match status" value="1"/>
</dbReference>
<evidence type="ECO:0000259" key="13">
    <source>
        <dbReference type="PROSITE" id="PS50885"/>
    </source>
</evidence>
<sequence>MKKKSLIFQLFVALFIILQCLITFLGFLTYKYAESVIQKEVIQLNSNMLQQIAIRINQELKDVEVLASRIAYDTSIIDSLKKSSGGESVNKDQIQKIEGIMAGYIWSYRSTAMLIDGHLIDNRGNNYSTSYSMSSNQDADLDTYAKSLEAGKDSIILPMKSYEKATGGYNYYFQLVRKVEAYISKQTYGLLLLNVNEKLLCDNYIRLTNEEKDFFIVDQNGVIISHKDKNKINKKLNNFNKTNDLNNLNNYYLNEDKLFIFQPISDYGWYIVESVSLQSAMLPLKKVELFLITFGLLCIILTAGVLNVVAKKIAKPLDLLAGKMTEFNKGNLSIQIPDSNYKEFSEISITFNELIQRVNYLLEENINNERQKRLLELDFLQAQINPHFIYNTLSSIRFYVEMGKNTEAEEMLYHFSKLLRRVLSRGEEFIQLKDEIKHLEDYIALQKMRYAKAFTVVFLLEEATLNALIPSFILQPIIENAIFYGLQANRLIEIKVEAQLDNNDLYITISDNGIGISPEEINEIFNKEVQMNKVGILNVHERIKILCGVGYGLTIKENQPQGSKIVLKLRYYA</sequence>
<evidence type="ECO:0000256" key="8">
    <source>
        <dbReference type="ARBA" id="ARBA00022840"/>
    </source>
</evidence>
<evidence type="ECO:0000256" key="9">
    <source>
        <dbReference type="ARBA" id="ARBA00022989"/>
    </source>
</evidence>
<dbReference type="Pfam" id="PF06580">
    <property type="entry name" value="His_kinase"/>
    <property type="match status" value="1"/>
</dbReference>
<reference evidence="15" key="1">
    <citation type="submission" date="2011-11" db="EMBL/GenBank/DDBJ databases">
        <title>Complete sequence of Desulfosporosinus orientis DSM 765.</title>
        <authorList>
            <person name="Lucas S."/>
            <person name="Han J."/>
            <person name="Lapidus A."/>
            <person name="Cheng J.-F."/>
            <person name="Goodwin L."/>
            <person name="Pitluck S."/>
            <person name="Peters L."/>
            <person name="Ovchinnikova G."/>
            <person name="Teshima H."/>
            <person name="Detter J.C."/>
            <person name="Han C."/>
            <person name="Tapia R."/>
            <person name="Land M."/>
            <person name="Hauser L."/>
            <person name="Kyrpides N."/>
            <person name="Ivanova N."/>
            <person name="Pagani I."/>
            <person name="Pester M."/>
            <person name="Spring S."/>
            <person name="Ollivier B."/>
            <person name="Rattei T."/>
            <person name="Klenk H.-P."/>
            <person name="Wagner M."/>
            <person name="Loy A."/>
            <person name="Woyke T."/>
        </authorList>
    </citation>
    <scope>NUCLEOTIDE SEQUENCE [LARGE SCALE GENOMIC DNA]</scope>
    <source>
        <strain evidence="15">ATCC 19365 / DSM 765 / NCIMB 8382 / VKM B-1628</strain>
    </source>
</reference>
<keyword evidence="11 12" id="KW-0472">Membrane</keyword>
<keyword evidence="3" id="KW-0597">Phosphoprotein</keyword>
<keyword evidence="8" id="KW-0067">ATP-binding</keyword>
<dbReference type="SMART" id="SM00387">
    <property type="entry name" value="HATPase_c"/>
    <property type="match status" value="1"/>
</dbReference>
<dbReference type="OrthoDB" id="9809348at2"/>
<dbReference type="AlphaFoldDB" id="G7WG87"/>
<comment type="subcellular location">
    <subcellularLocation>
        <location evidence="1">Cell membrane</location>
        <topology evidence="1">Multi-pass membrane protein</topology>
    </subcellularLocation>
</comment>
<dbReference type="InterPro" id="IPR036890">
    <property type="entry name" value="HATPase_C_sf"/>
</dbReference>
<dbReference type="PATRIC" id="fig|768706.3.peg.5547"/>
<proteinExistence type="predicted"/>
<evidence type="ECO:0000256" key="11">
    <source>
        <dbReference type="ARBA" id="ARBA00023136"/>
    </source>
</evidence>
<dbReference type="SUPFAM" id="SSF55874">
    <property type="entry name" value="ATPase domain of HSP90 chaperone/DNA topoisomerase II/histidine kinase"/>
    <property type="match status" value="1"/>
</dbReference>
<evidence type="ECO:0000256" key="6">
    <source>
        <dbReference type="ARBA" id="ARBA00022741"/>
    </source>
</evidence>
<dbReference type="CDD" id="cd18774">
    <property type="entry name" value="PDC2_HK_sensor"/>
    <property type="match status" value="1"/>
</dbReference>
<dbReference type="HOGENOM" id="CLU_020473_6_1_9"/>
<dbReference type="InterPro" id="IPR050640">
    <property type="entry name" value="Bact_2-comp_sensor_kinase"/>
</dbReference>
<dbReference type="InterPro" id="IPR033479">
    <property type="entry name" value="dCache_1"/>
</dbReference>
<dbReference type="PANTHER" id="PTHR34220">
    <property type="entry name" value="SENSOR HISTIDINE KINASE YPDA"/>
    <property type="match status" value="1"/>
</dbReference>
<dbReference type="GO" id="GO:0000155">
    <property type="term" value="F:phosphorelay sensor kinase activity"/>
    <property type="evidence" value="ECO:0007669"/>
    <property type="project" value="InterPro"/>
</dbReference>
<organism evidence="14 15">
    <name type="scientific">Desulfosporosinus orientis (strain ATCC 19365 / DSM 765 / NCIMB 8382 / VKM B-1628 / Singapore I)</name>
    <name type="common">Desulfotomaculum orientis</name>
    <dbReference type="NCBI Taxonomy" id="768706"/>
    <lineage>
        <taxon>Bacteria</taxon>
        <taxon>Bacillati</taxon>
        <taxon>Bacillota</taxon>
        <taxon>Clostridia</taxon>
        <taxon>Eubacteriales</taxon>
        <taxon>Desulfitobacteriaceae</taxon>
        <taxon>Desulfosporosinus</taxon>
    </lineage>
</organism>
<keyword evidence="2" id="KW-1003">Cell membrane</keyword>
<evidence type="ECO:0000256" key="1">
    <source>
        <dbReference type="ARBA" id="ARBA00004651"/>
    </source>
</evidence>
<reference evidence="14 15" key="2">
    <citation type="journal article" date="2012" name="J. Bacteriol.">
        <title>Complete genome sequences of Desulfosporosinus orientis DSM765T, Desulfosporosinus youngiae DSM17734T, Desulfosporosinus meridiei DSM13257T, and Desulfosporosinus acidiphilus DSM22704T.</title>
        <authorList>
            <person name="Pester M."/>
            <person name="Brambilla E."/>
            <person name="Alazard D."/>
            <person name="Rattei T."/>
            <person name="Weinmaier T."/>
            <person name="Han J."/>
            <person name="Lucas S."/>
            <person name="Lapidus A."/>
            <person name="Cheng J.F."/>
            <person name="Goodwin L."/>
            <person name="Pitluck S."/>
            <person name="Peters L."/>
            <person name="Ovchinnikova G."/>
            <person name="Teshima H."/>
            <person name="Detter J.C."/>
            <person name="Han C.S."/>
            <person name="Tapia R."/>
            <person name="Land M.L."/>
            <person name="Hauser L."/>
            <person name="Kyrpides N.C."/>
            <person name="Ivanova N.N."/>
            <person name="Pagani I."/>
            <person name="Huntmann M."/>
            <person name="Wei C.L."/>
            <person name="Davenport K.W."/>
            <person name="Daligault H."/>
            <person name="Chain P.S."/>
            <person name="Chen A."/>
            <person name="Mavromatis K."/>
            <person name="Markowitz V."/>
            <person name="Szeto E."/>
            <person name="Mikhailova N."/>
            <person name="Pati A."/>
            <person name="Wagner M."/>
            <person name="Woyke T."/>
            <person name="Ollivier B."/>
            <person name="Klenk H.P."/>
            <person name="Spring S."/>
            <person name="Loy A."/>
        </authorList>
    </citation>
    <scope>NUCLEOTIDE SEQUENCE [LARGE SCALE GENOMIC DNA]</scope>
    <source>
        <strain evidence="15">ATCC 19365 / DSM 765 / NCIMB 8382 / VKM B-1628</strain>
    </source>
</reference>
<evidence type="ECO:0000256" key="10">
    <source>
        <dbReference type="ARBA" id="ARBA00023012"/>
    </source>
</evidence>
<feature type="transmembrane region" description="Helical" evidence="12">
    <location>
        <begin position="289"/>
        <end position="310"/>
    </location>
</feature>
<evidence type="ECO:0000256" key="7">
    <source>
        <dbReference type="ARBA" id="ARBA00022777"/>
    </source>
</evidence>